<gene>
    <name evidence="14" type="ORF">GSLYS_00017626001</name>
</gene>
<evidence type="ECO:0000256" key="10">
    <source>
        <dbReference type="ARBA" id="ARBA00023002"/>
    </source>
</evidence>
<dbReference type="Gene3D" id="6.10.140.1460">
    <property type="match status" value="1"/>
</dbReference>
<dbReference type="Pfam" id="PF08336">
    <property type="entry name" value="P4Ha_N"/>
    <property type="match status" value="1"/>
</dbReference>
<reference evidence="14 15" key="1">
    <citation type="submission" date="2024-04" db="EMBL/GenBank/DDBJ databases">
        <authorList>
            <consortium name="Genoscope - CEA"/>
            <person name="William W."/>
        </authorList>
    </citation>
    <scope>NUCLEOTIDE SEQUENCE [LARGE SCALE GENOMIC DNA]</scope>
</reference>
<dbReference type="PANTHER" id="PTHR10869">
    <property type="entry name" value="PROLYL 4-HYDROXYLASE ALPHA SUBUNIT"/>
    <property type="match status" value="1"/>
</dbReference>
<evidence type="ECO:0000256" key="4">
    <source>
        <dbReference type="ARBA" id="ARBA00006511"/>
    </source>
</evidence>
<keyword evidence="12" id="KW-0325">Glycoprotein</keyword>
<dbReference type="InterPro" id="IPR006620">
    <property type="entry name" value="Pro_4_hyd_alph"/>
</dbReference>
<organism evidence="14 15">
    <name type="scientific">Lymnaea stagnalis</name>
    <name type="common">Great pond snail</name>
    <name type="synonym">Helix stagnalis</name>
    <dbReference type="NCBI Taxonomy" id="6523"/>
    <lineage>
        <taxon>Eukaryota</taxon>
        <taxon>Metazoa</taxon>
        <taxon>Spiralia</taxon>
        <taxon>Lophotrochozoa</taxon>
        <taxon>Mollusca</taxon>
        <taxon>Gastropoda</taxon>
        <taxon>Heterobranchia</taxon>
        <taxon>Euthyneura</taxon>
        <taxon>Panpulmonata</taxon>
        <taxon>Hygrophila</taxon>
        <taxon>Lymnaeoidea</taxon>
        <taxon>Lymnaeidae</taxon>
        <taxon>Lymnaea</taxon>
    </lineage>
</organism>
<protein>
    <recommendedName>
        <fullName evidence="5">procollagen-proline 4-dioxygenase</fullName>
        <ecNumber evidence="5">1.14.11.2</ecNumber>
    </recommendedName>
</protein>
<accession>A0AAV2IHB2</accession>
<evidence type="ECO:0000256" key="2">
    <source>
        <dbReference type="ARBA" id="ARBA00002035"/>
    </source>
</evidence>
<dbReference type="InterPro" id="IPR005123">
    <property type="entry name" value="Oxoglu/Fe-dep_dioxygenase_dom"/>
</dbReference>
<dbReference type="EC" id="1.14.11.2" evidence="5"/>
<comment type="function">
    <text evidence="2">Catalyzes the post-translational formation of 4-hydroxyproline in -Xaa-Pro-Gly- sequences in collagens and other proteins.</text>
</comment>
<keyword evidence="6" id="KW-0479">Metal-binding</keyword>
<dbReference type="GO" id="GO:0004656">
    <property type="term" value="F:procollagen-proline 4-dioxygenase activity"/>
    <property type="evidence" value="ECO:0007669"/>
    <property type="project" value="UniProtKB-EC"/>
</dbReference>
<dbReference type="EMBL" id="CAXITT010000598">
    <property type="protein sequence ID" value="CAL1544113.1"/>
    <property type="molecule type" value="Genomic_DNA"/>
</dbReference>
<name>A0AAV2IHB2_LYMST</name>
<keyword evidence="15" id="KW-1185">Reference proteome</keyword>
<evidence type="ECO:0000256" key="6">
    <source>
        <dbReference type="ARBA" id="ARBA00022723"/>
    </source>
</evidence>
<evidence type="ECO:0000256" key="5">
    <source>
        <dbReference type="ARBA" id="ARBA00012269"/>
    </source>
</evidence>
<evidence type="ECO:0000256" key="9">
    <source>
        <dbReference type="ARBA" id="ARBA00022964"/>
    </source>
</evidence>
<dbReference type="SMART" id="SM00702">
    <property type="entry name" value="P4Hc"/>
    <property type="match status" value="1"/>
</dbReference>
<feature type="domain" description="Fe2OG dioxygenase" evidence="13">
    <location>
        <begin position="401"/>
        <end position="508"/>
    </location>
</feature>
<evidence type="ECO:0000259" key="13">
    <source>
        <dbReference type="PROSITE" id="PS51471"/>
    </source>
</evidence>
<dbReference type="PANTHER" id="PTHR10869:SF244">
    <property type="entry name" value="PROLYL 4-HYDROXYLASE SUBUNIT ALPHA-2"/>
    <property type="match status" value="1"/>
</dbReference>
<comment type="caution">
    <text evidence="14">The sequence shown here is derived from an EMBL/GenBank/DDBJ whole genome shotgun (WGS) entry which is preliminary data.</text>
</comment>
<evidence type="ECO:0000256" key="8">
    <source>
        <dbReference type="ARBA" id="ARBA00022896"/>
    </source>
</evidence>
<comment type="similarity">
    <text evidence="4">Belongs to the P4HA family.</text>
</comment>
<dbReference type="Gene3D" id="2.60.120.620">
    <property type="entry name" value="q2cbj1_9rhob like domain"/>
    <property type="match status" value="1"/>
</dbReference>
<evidence type="ECO:0000256" key="7">
    <source>
        <dbReference type="ARBA" id="ARBA00022824"/>
    </source>
</evidence>
<dbReference type="AlphaFoldDB" id="A0AAV2IHB2"/>
<dbReference type="GO" id="GO:0031418">
    <property type="term" value="F:L-ascorbic acid binding"/>
    <property type="evidence" value="ECO:0007669"/>
    <property type="project" value="UniProtKB-KW"/>
</dbReference>
<evidence type="ECO:0000256" key="1">
    <source>
        <dbReference type="ARBA" id="ARBA00001961"/>
    </source>
</evidence>
<keyword evidence="9" id="KW-0223">Dioxygenase</keyword>
<sequence length="537" mass="61196">MSNEIRLAACLTAILLVATSIVMTSSEIFTSSLKVERMIMEEEKLLQEFKRYIDYQYDRLKMFSNFYADRLRDVRMRANPEIVNDLQHPNAVYNVIKRFASDYANVLGENYESFRQVVQSSFGQFLADVNDVRGARLSLLRLQSVYNMKALDMARGDYLGFQGPPLAPLDAFEIGQTAFTEGKLNLSIDWLNASLALFASTELQHLVNPVYRPTDGGIKALMGRAYLFNGQVHEAEALYDEAKLLDPNHGDVGELERELRSQPRLQSIPHVDYFQNFSRLCSLENRHYPAEPNNPKIVCRYREAVLPYYRFKEEILSLAPFASVIYNVVSDQESDHLKNFVKNRLERGKVGGDNSTVSEIRTSDLAWIWDNESQLARSMAKRIECITGLDTSQRLPDGPSSGEAFQVVNYGLGGHYEVHMDPFDEPPKQAELKDSGERIATFLIYLSDVQRGGSTVFTRAGISVAPMKNMALMWYNYDPAHQRDDLTHHAGCPVLIGQKWICNKWIWTYGNTFRRRCGLTPGATQLEIEPDMKRGYL</sequence>
<proteinExistence type="inferred from homology"/>
<keyword evidence="8" id="KW-0847">Vitamin C</keyword>
<evidence type="ECO:0000256" key="11">
    <source>
        <dbReference type="ARBA" id="ARBA00023004"/>
    </source>
</evidence>
<dbReference type="GO" id="GO:0005788">
    <property type="term" value="C:endoplasmic reticulum lumen"/>
    <property type="evidence" value="ECO:0007669"/>
    <property type="project" value="UniProtKB-SubCell"/>
</dbReference>
<keyword evidence="7" id="KW-0256">Endoplasmic reticulum</keyword>
<dbReference type="PROSITE" id="PS51471">
    <property type="entry name" value="FE2OG_OXY"/>
    <property type="match status" value="1"/>
</dbReference>
<dbReference type="InterPro" id="IPR013547">
    <property type="entry name" value="P4H_N"/>
</dbReference>
<keyword evidence="10" id="KW-0560">Oxidoreductase</keyword>
<comment type="subcellular location">
    <subcellularLocation>
        <location evidence="3">Endoplasmic reticulum lumen</location>
    </subcellularLocation>
</comment>
<dbReference type="InterPro" id="IPR011990">
    <property type="entry name" value="TPR-like_helical_dom_sf"/>
</dbReference>
<comment type="cofactor">
    <cofactor evidence="1">
        <name>L-ascorbate</name>
        <dbReference type="ChEBI" id="CHEBI:38290"/>
    </cofactor>
</comment>
<dbReference type="GO" id="GO:0005506">
    <property type="term" value="F:iron ion binding"/>
    <property type="evidence" value="ECO:0007669"/>
    <property type="project" value="InterPro"/>
</dbReference>
<evidence type="ECO:0000313" key="15">
    <source>
        <dbReference type="Proteomes" id="UP001497497"/>
    </source>
</evidence>
<evidence type="ECO:0000313" key="14">
    <source>
        <dbReference type="EMBL" id="CAL1544113.1"/>
    </source>
</evidence>
<dbReference type="InterPro" id="IPR044862">
    <property type="entry name" value="Pro_4_hyd_alph_FE2OG_OXY"/>
</dbReference>
<dbReference type="Pfam" id="PF13640">
    <property type="entry name" value="2OG-FeII_Oxy_3"/>
    <property type="match status" value="1"/>
</dbReference>
<dbReference type="Gene3D" id="1.25.40.10">
    <property type="entry name" value="Tetratricopeptide repeat domain"/>
    <property type="match status" value="1"/>
</dbReference>
<evidence type="ECO:0000256" key="12">
    <source>
        <dbReference type="ARBA" id="ARBA00023180"/>
    </source>
</evidence>
<dbReference type="SUPFAM" id="SSF48452">
    <property type="entry name" value="TPR-like"/>
    <property type="match status" value="1"/>
</dbReference>
<dbReference type="Proteomes" id="UP001497497">
    <property type="component" value="Unassembled WGS sequence"/>
</dbReference>
<evidence type="ECO:0000256" key="3">
    <source>
        <dbReference type="ARBA" id="ARBA00004319"/>
    </source>
</evidence>
<dbReference type="InterPro" id="IPR045054">
    <property type="entry name" value="P4HA-like"/>
</dbReference>
<keyword evidence="11" id="KW-0408">Iron</keyword>